<evidence type="ECO:0000313" key="1">
    <source>
        <dbReference type="EMBL" id="KAK6777470.1"/>
    </source>
</evidence>
<dbReference type="AlphaFoldDB" id="A0AAN8SX77"/>
<protein>
    <submittedName>
        <fullName evidence="1">Uncharacterized protein</fullName>
    </submittedName>
</protein>
<proteinExistence type="predicted"/>
<comment type="caution">
    <text evidence="1">The sequence shown here is derived from an EMBL/GenBank/DDBJ whole genome shotgun (WGS) entry which is preliminary data.</text>
</comment>
<gene>
    <name evidence="1" type="ORF">RDI58_024187</name>
</gene>
<sequence>MVMNEGDSSFVGLLPNGISIVQDYSAADNDNDIF</sequence>
<keyword evidence="2" id="KW-1185">Reference proteome</keyword>
<dbReference type="Proteomes" id="UP001371456">
    <property type="component" value="Unassembled WGS sequence"/>
</dbReference>
<name>A0AAN8SX77_SOLBU</name>
<organism evidence="1 2">
    <name type="scientific">Solanum bulbocastanum</name>
    <name type="common">Wild potato</name>
    <dbReference type="NCBI Taxonomy" id="147425"/>
    <lineage>
        <taxon>Eukaryota</taxon>
        <taxon>Viridiplantae</taxon>
        <taxon>Streptophyta</taxon>
        <taxon>Embryophyta</taxon>
        <taxon>Tracheophyta</taxon>
        <taxon>Spermatophyta</taxon>
        <taxon>Magnoliopsida</taxon>
        <taxon>eudicotyledons</taxon>
        <taxon>Gunneridae</taxon>
        <taxon>Pentapetalae</taxon>
        <taxon>asterids</taxon>
        <taxon>lamiids</taxon>
        <taxon>Solanales</taxon>
        <taxon>Solanaceae</taxon>
        <taxon>Solanoideae</taxon>
        <taxon>Solaneae</taxon>
        <taxon>Solanum</taxon>
    </lineage>
</organism>
<evidence type="ECO:0000313" key="2">
    <source>
        <dbReference type="Proteomes" id="UP001371456"/>
    </source>
</evidence>
<reference evidence="1 2" key="1">
    <citation type="submission" date="2024-02" db="EMBL/GenBank/DDBJ databases">
        <title>de novo genome assembly of Solanum bulbocastanum strain 11H21.</title>
        <authorList>
            <person name="Hosaka A.J."/>
        </authorList>
    </citation>
    <scope>NUCLEOTIDE SEQUENCE [LARGE SCALE GENOMIC DNA]</scope>
    <source>
        <tissue evidence="1">Young leaves</tissue>
    </source>
</reference>
<dbReference type="EMBL" id="JBANQN010000010">
    <property type="protein sequence ID" value="KAK6777470.1"/>
    <property type="molecule type" value="Genomic_DNA"/>
</dbReference>
<accession>A0AAN8SX77</accession>